<evidence type="ECO:0000256" key="3">
    <source>
        <dbReference type="ARBA" id="ARBA00023172"/>
    </source>
</evidence>
<evidence type="ECO:0000313" key="5">
    <source>
        <dbReference type="EMBL" id="SSA44027.1"/>
    </source>
</evidence>
<evidence type="ECO:0000259" key="4">
    <source>
        <dbReference type="PROSITE" id="PS51898"/>
    </source>
</evidence>
<sequence>MAPRKKHRRAFGSLRKLPSGRYQARYPVDGEAAMRSLGTFATRREAEEALAVIQSQMVQGAWRDPRLGEVALGAYVGDLITSATHLRESTRALYARLHREWIDADLPAEGRGGNGRGVKLGGRSIGTLTPADVREWHGAVHREAERRALDRHARAATAPSRVNAAIRAWAAGNGRSVATTGRIPAHIRDAWEKAGGLDLITAPRETVNAGKTEPAQAYRLLRWALGHAVDDGLRADNPCKIPHAGQADELLRQERTPATVVDVQNIAAAMPARYSAAVWLAALSGLRAGELFGLQRRHVNLTTGELRVVQALVPGTAGAVGAPKTAAGKRVVHLQGPALASLVEHMATYTAAGKDAFIFSTASGRPLDSSNRSKVFRRAAQGAGRPDLTWHDLRHTAALYAAKSGATVAELQAHLGHSNARAAMRYQHAVKGSAARLAAGIADYVQGELTASA</sequence>
<dbReference type="Pfam" id="PF26003">
    <property type="entry name" value="Integrase_N_phage"/>
    <property type="match status" value="1"/>
</dbReference>
<dbReference type="Gene3D" id="1.10.443.10">
    <property type="entry name" value="Intergrase catalytic core"/>
    <property type="match status" value="1"/>
</dbReference>
<dbReference type="Gene3D" id="4.10.320.10">
    <property type="entry name" value="E3-binding domain"/>
    <property type="match status" value="1"/>
</dbReference>
<dbReference type="GO" id="GO:0006310">
    <property type="term" value="P:DNA recombination"/>
    <property type="evidence" value="ECO:0007669"/>
    <property type="project" value="UniProtKB-KW"/>
</dbReference>
<feature type="domain" description="Tyr recombinase" evidence="4">
    <location>
        <begin position="253"/>
        <end position="442"/>
    </location>
</feature>
<proteinExistence type="inferred from homology"/>
<dbReference type="GO" id="GO:0003677">
    <property type="term" value="F:DNA binding"/>
    <property type="evidence" value="ECO:0007669"/>
    <property type="project" value="UniProtKB-KW"/>
</dbReference>
<dbReference type="SUPFAM" id="SSF56349">
    <property type="entry name" value="DNA breaking-rejoining enzymes"/>
    <property type="match status" value="1"/>
</dbReference>
<dbReference type="Pfam" id="PF00589">
    <property type="entry name" value="Phage_integrase"/>
    <property type="match status" value="1"/>
</dbReference>
<keyword evidence="3" id="KW-0233">DNA recombination</keyword>
<dbReference type="Proteomes" id="UP000250222">
    <property type="component" value="Unassembled WGS sequence"/>
</dbReference>
<dbReference type="InterPro" id="IPR013762">
    <property type="entry name" value="Integrase-like_cat_sf"/>
</dbReference>
<reference evidence="5 6" key="1">
    <citation type="submission" date="2016-10" db="EMBL/GenBank/DDBJ databases">
        <authorList>
            <person name="Cai Z."/>
        </authorList>
    </citation>
    <scope>NUCLEOTIDE SEQUENCE [LARGE SCALE GENOMIC DNA]</scope>
    <source>
        <strain evidence="5 6">CGMCC 1.10826</strain>
    </source>
</reference>
<dbReference type="GO" id="GO:0016746">
    <property type="term" value="F:acyltransferase activity"/>
    <property type="evidence" value="ECO:0007669"/>
    <property type="project" value="InterPro"/>
</dbReference>
<organism evidence="5 6">
    <name type="scientific">Georgenia satyanarayanai</name>
    <dbReference type="NCBI Taxonomy" id="860221"/>
    <lineage>
        <taxon>Bacteria</taxon>
        <taxon>Bacillati</taxon>
        <taxon>Actinomycetota</taxon>
        <taxon>Actinomycetes</taxon>
        <taxon>Micrococcales</taxon>
        <taxon>Bogoriellaceae</taxon>
        <taxon>Georgenia</taxon>
    </lineage>
</organism>
<dbReference type="Pfam" id="PF23359">
    <property type="entry name" value="Lsr2_DNA-bd"/>
    <property type="match status" value="1"/>
</dbReference>
<evidence type="ECO:0000256" key="1">
    <source>
        <dbReference type="ARBA" id="ARBA00008857"/>
    </source>
</evidence>
<dbReference type="InterPro" id="IPR055370">
    <property type="entry name" value="Lsr2_DNA-bd"/>
</dbReference>
<dbReference type="InterPro" id="IPR011010">
    <property type="entry name" value="DNA_brk_join_enz"/>
</dbReference>
<evidence type="ECO:0000313" key="6">
    <source>
        <dbReference type="Proteomes" id="UP000250222"/>
    </source>
</evidence>
<dbReference type="PROSITE" id="PS51898">
    <property type="entry name" value="TYR_RECOMBINASE"/>
    <property type="match status" value="1"/>
</dbReference>
<evidence type="ECO:0000256" key="2">
    <source>
        <dbReference type="ARBA" id="ARBA00023125"/>
    </source>
</evidence>
<dbReference type="InterPro" id="IPR002104">
    <property type="entry name" value="Integrase_catalytic"/>
</dbReference>
<dbReference type="RefSeq" id="WP_110852939.1">
    <property type="nucleotide sequence ID" value="NZ_QKLZ01000009.1"/>
</dbReference>
<gene>
    <name evidence="5" type="ORF">SAMN05216184_10988</name>
</gene>
<dbReference type="InterPro" id="IPR050090">
    <property type="entry name" value="Tyrosine_recombinase_XerCD"/>
</dbReference>
<protein>
    <submittedName>
        <fullName evidence="5">Lsr2 protein</fullName>
    </submittedName>
</protein>
<accession>A0A2Y9ANQ1</accession>
<dbReference type="PANTHER" id="PTHR30349:SF64">
    <property type="entry name" value="PROPHAGE INTEGRASE INTD-RELATED"/>
    <property type="match status" value="1"/>
</dbReference>
<dbReference type="PANTHER" id="PTHR30349">
    <property type="entry name" value="PHAGE INTEGRASE-RELATED"/>
    <property type="match status" value="1"/>
</dbReference>
<keyword evidence="2" id="KW-0238">DNA-binding</keyword>
<dbReference type="InterPro" id="IPR010998">
    <property type="entry name" value="Integrase_recombinase_N"/>
</dbReference>
<dbReference type="EMBL" id="UETB01000009">
    <property type="protein sequence ID" value="SSA44027.1"/>
    <property type="molecule type" value="Genomic_DNA"/>
</dbReference>
<dbReference type="OrthoDB" id="1822491at2"/>
<dbReference type="InterPro" id="IPR058717">
    <property type="entry name" value="Phage_L5_Integrase_N"/>
</dbReference>
<dbReference type="AlphaFoldDB" id="A0A2Y9ANQ1"/>
<dbReference type="CDD" id="cd01189">
    <property type="entry name" value="INT_ICEBs1_C_like"/>
    <property type="match status" value="1"/>
</dbReference>
<comment type="similarity">
    <text evidence="1">Belongs to the 'phage' integrase family.</text>
</comment>
<dbReference type="Gene3D" id="1.10.150.130">
    <property type="match status" value="1"/>
</dbReference>
<dbReference type="GO" id="GO:0015074">
    <property type="term" value="P:DNA integration"/>
    <property type="evidence" value="ECO:0007669"/>
    <property type="project" value="InterPro"/>
</dbReference>
<keyword evidence="6" id="KW-1185">Reference proteome</keyword>
<dbReference type="InterPro" id="IPR036625">
    <property type="entry name" value="E3-bd_dom_sf"/>
</dbReference>
<name>A0A2Y9ANQ1_9MICO</name>